<dbReference type="GO" id="GO:0003677">
    <property type="term" value="F:DNA binding"/>
    <property type="evidence" value="ECO:0007669"/>
    <property type="project" value="UniProtKB-KW"/>
</dbReference>
<evidence type="ECO:0000256" key="1">
    <source>
        <dbReference type="ARBA" id="ARBA00023125"/>
    </source>
</evidence>
<gene>
    <name evidence="5" type="ORF">GCM10011519_18510</name>
</gene>
<dbReference type="GO" id="GO:0016746">
    <property type="term" value="F:acyltransferase activity"/>
    <property type="evidence" value="ECO:0007669"/>
    <property type="project" value="InterPro"/>
</dbReference>
<evidence type="ECO:0000313" key="5">
    <source>
        <dbReference type="EMBL" id="GGF44971.1"/>
    </source>
</evidence>
<dbReference type="Proteomes" id="UP000649179">
    <property type="component" value="Unassembled WGS sequence"/>
</dbReference>
<feature type="domain" description="Lsr2 DNA-binding" evidence="4">
    <location>
        <begin position="74"/>
        <end position="108"/>
    </location>
</feature>
<dbReference type="InterPro" id="IPR055370">
    <property type="entry name" value="Lsr2_DNA-bd"/>
</dbReference>
<dbReference type="InterPro" id="IPR042261">
    <property type="entry name" value="Lsr2-like_dimerization"/>
</dbReference>
<dbReference type="InterPro" id="IPR024412">
    <property type="entry name" value="Lsr2_dim_dom"/>
</dbReference>
<dbReference type="Pfam" id="PF11774">
    <property type="entry name" value="Lsr2"/>
    <property type="match status" value="1"/>
</dbReference>
<feature type="domain" description="Lsr2 dimerization" evidence="3">
    <location>
        <begin position="1"/>
        <end position="57"/>
    </location>
</feature>
<name>A0A917BIL9_9ACTN</name>
<sequence length="109" mass="11820">MAQKVNIVLIDDIDESEADETVSFGLDGKEYLIDLTAEHAGQLRDALAPYVGHARPAGRRSATRKSAAAAPRSSSDATAIREWARGNGFDVPERGRLPKEVKEAYESAH</sequence>
<dbReference type="RefSeq" id="WP_188779513.1">
    <property type="nucleotide sequence ID" value="NZ_BMKQ01000001.1"/>
</dbReference>
<organism evidence="5 6">
    <name type="scientific">Marmoricola endophyticus</name>
    <dbReference type="NCBI Taxonomy" id="2040280"/>
    <lineage>
        <taxon>Bacteria</taxon>
        <taxon>Bacillati</taxon>
        <taxon>Actinomycetota</taxon>
        <taxon>Actinomycetes</taxon>
        <taxon>Propionibacteriales</taxon>
        <taxon>Nocardioidaceae</taxon>
        <taxon>Marmoricola</taxon>
    </lineage>
</organism>
<reference evidence="5" key="1">
    <citation type="journal article" date="2014" name="Int. J. Syst. Evol. Microbiol.">
        <title>Complete genome sequence of Corynebacterium casei LMG S-19264T (=DSM 44701T), isolated from a smear-ripened cheese.</title>
        <authorList>
            <consortium name="US DOE Joint Genome Institute (JGI-PGF)"/>
            <person name="Walter F."/>
            <person name="Albersmeier A."/>
            <person name="Kalinowski J."/>
            <person name="Ruckert C."/>
        </authorList>
    </citation>
    <scope>NUCLEOTIDE SEQUENCE</scope>
    <source>
        <strain evidence="5">CGMCC 1.16067</strain>
    </source>
</reference>
<evidence type="ECO:0000313" key="6">
    <source>
        <dbReference type="Proteomes" id="UP000649179"/>
    </source>
</evidence>
<evidence type="ECO:0000259" key="3">
    <source>
        <dbReference type="Pfam" id="PF11774"/>
    </source>
</evidence>
<reference evidence="5" key="2">
    <citation type="submission" date="2020-09" db="EMBL/GenBank/DDBJ databases">
        <authorList>
            <person name="Sun Q."/>
            <person name="Zhou Y."/>
        </authorList>
    </citation>
    <scope>NUCLEOTIDE SEQUENCE</scope>
    <source>
        <strain evidence="5">CGMCC 1.16067</strain>
    </source>
</reference>
<dbReference type="EMBL" id="BMKQ01000001">
    <property type="protein sequence ID" value="GGF44971.1"/>
    <property type="molecule type" value="Genomic_DNA"/>
</dbReference>
<evidence type="ECO:0000256" key="2">
    <source>
        <dbReference type="SAM" id="MobiDB-lite"/>
    </source>
</evidence>
<keyword evidence="1" id="KW-0238">DNA-binding</keyword>
<feature type="region of interest" description="Disordered" evidence="2">
    <location>
        <begin position="54"/>
        <end position="109"/>
    </location>
</feature>
<dbReference type="Gene3D" id="4.10.320.10">
    <property type="entry name" value="E3-binding domain"/>
    <property type="match status" value="1"/>
</dbReference>
<proteinExistence type="predicted"/>
<accession>A0A917BIL9</accession>
<comment type="caution">
    <text evidence="5">The sequence shown here is derived from an EMBL/GenBank/DDBJ whole genome shotgun (WGS) entry which is preliminary data.</text>
</comment>
<dbReference type="Pfam" id="PF23359">
    <property type="entry name" value="Lsr2_DNA-bd"/>
    <property type="match status" value="1"/>
</dbReference>
<protein>
    <submittedName>
        <fullName evidence="5">Lsr2 family protein</fullName>
    </submittedName>
</protein>
<evidence type="ECO:0000259" key="4">
    <source>
        <dbReference type="Pfam" id="PF23359"/>
    </source>
</evidence>
<keyword evidence="6" id="KW-1185">Reference proteome</keyword>
<feature type="compositionally biased region" description="Low complexity" evidence="2">
    <location>
        <begin position="64"/>
        <end position="78"/>
    </location>
</feature>
<dbReference type="Gene3D" id="3.30.60.230">
    <property type="entry name" value="Lsr2, dimerization domain"/>
    <property type="match status" value="1"/>
</dbReference>
<dbReference type="InterPro" id="IPR036625">
    <property type="entry name" value="E3-bd_dom_sf"/>
</dbReference>
<dbReference type="AlphaFoldDB" id="A0A917BIL9"/>
<feature type="compositionally biased region" description="Basic and acidic residues" evidence="2">
    <location>
        <begin position="91"/>
        <end position="109"/>
    </location>
</feature>